<evidence type="ECO:0000313" key="2">
    <source>
        <dbReference type="Proteomes" id="UP001595897"/>
    </source>
</evidence>
<keyword evidence="2" id="KW-1185">Reference proteome</keyword>
<evidence type="ECO:0000313" key="1">
    <source>
        <dbReference type="EMBL" id="MFC4701270.1"/>
    </source>
</evidence>
<reference evidence="2" key="1">
    <citation type="journal article" date="2019" name="Int. J. Syst. Evol. Microbiol.">
        <title>The Global Catalogue of Microorganisms (GCM) 10K type strain sequencing project: providing services to taxonomists for standard genome sequencing and annotation.</title>
        <authorList>
            <consortium name="The Broad Institute Genomics Platform"/>
            <consortium name="The Broad Institute Genome Sequencing Center for Infectious Disease"/>
            <person name="Wu L."/>
            <person name="Ma J."/>
        </authorList>
    </citation>
    <scope>NUCLEOTIDE SEQUENCE [LARGE SCALE GENOMIC DNA]</scope>
    <source>
        <strain evidence="2">KACC 12507</strain>
    </source>
</reference>
<proteinExistence type="predicted"/>
<name>A0ABV9LZI9_9ALTE</name>
<accession>A0ABV9LZI9</accession>
<comment type="caution">
    <text evidence="1">The sequence shown here is derived from an EMBL/GenBank/DDBJ whole genome shotgun (WGS) entry which is preliminary data.</text>
</comment>
<dbReference type="Proteomes" id="UP001595897">
    <property type="component" value="Unassembled WGS sequence"/>
</dbReference>
<gene>
    <name evidence="1" type="ORF">ACFO4O_13940</name>
</gene>
<organism evidence="1 2">
    <name type="scientific">Glaciecola siphonariae</name>
    <dbReference type="NCBI Taxonomy" id="521012"/>
    <lineage>
        <taxon>Bacteria</taxon>
        <taxon>Pseudomonadati</taxon>
        <taxon>Pseudomonadota</taxon>
        <taxon>Gammaproteobacteria</taxon>
        <taxon>Alteromonadales</taxon>
        <taxon>Alteromonadaceae</taxon>
        <taxon>Glaciecola</taxon>
    </lineage>
</organism>
<protein>
    <submittedName>
        <fullName evidence="1">Uncharacterized protein</fullName>
    </submittedName>
</protein>
<sequence length="154" mass="17788">MITHVFLALLFNASFMMSPSSESDLMRLGNSQYFVDQTVSSYSNEIVYTDEYGNTKTVIGPSILAFIVNEDFLIGSMQHVEHYICDRTSRVAIQEEVEYFVLDFSKSPGSIKTNLKWNELVMLDVEFDKFNLKKQTEESRLHAKDKKECLNTQF</sequence>
<dbReference type="EMBL" id="JBHSGU010000005">
    <property type="protein sequence ID" value="MFC4701270.1"/>
    <property type="molecule type" value="Genomic_DNA"/>
</dbReference>
<dbReference type="RefSeq" id="WP_382409545.1">
    <property type="nucleotide sequence ID" value="NZ_JBHSGU010000005.1"/>
</dbReference>